<dbReference type="AlphaFoldDB" id="A0A2V0PFW0"/>
<reference evidence="6 7" key="1">
    <citation type="journal article" date="2018" name="Sci. Rep.">
        <title>Raphidocelis subcapitata (=Pseudokirchneriella subcapitata) provides an insight into genome evolution and environmental adaptations in the Sphaeropleales.</title>
        <authorList>
            <person name="Suzuki S."/>
            <person name="Yamaguchi H."/>
            <person name="Nakajima N."/>
            <person name="Kawachi M."/>
        </authorList>
    </citation>
    <scope>NUCLEOTIDE SEQUENCE [LARGE SCALE GENOMIC DNA]</scope>
    <source>
        <strain evidence="6 7">NIES-35</strain>
    </source>
</reference>
<feature type="region of interest" description="Disordered" evidence="4">
    <location>
        <begin position="702"/>
        <end position="735"/>
    </location>
</feature>
<keyword evidence="2" id="KW-0119">Carbohydrate metabolism</keyword>
<dbReference type="STRING" id="307507.A0A2V0PFW0"/>
<dbReference type="PANTHER" id="PTHR35923:SF2">
    <property type="entry name" value="ENDOGLUCANASE"/>
    <property type="match status" value="1"/>
</dbReference>
<keyword evidence="6" id="KW-0378">Hydrolase</keyword>
<keyword evidence="3" id="KW-0624">Polysaccharide degradation</keyword>
<dbReference type="Gene3D" id="3.20.20.80">
    <property type="entry name" value="Glycosidases"/>
    <property type="match status" value="1"/>
</dbReference>
<dbReference type="GO" id="GO:0030245">
    <property type="term" value="P:cellulose catabolic process"/>
    <property type="evidence" value="ECO:0007669"/>
    <property type="project" value="UniProtKB-KW"/>
</dbReference>
<sequence>MVHRRRTNSTGGDEAARVAGCVGCAPLYRAPQTRWTGKLFWQMSVYVTWIAASMVLAGFMPTILEARLRRHHRIVPVSVWQGVVASLPPSNFTFCPKQPRYNFMPLDRGYPPAPLATNGSRLVNAWTGQPVTLRGASWFGFNNEGGMVDALWVGGSRADTDFHALSYQLHLLGFNAVRLPFTFSDLKRPGRRQAMACTHNGKAAWARRATDPELKSEPEYFLAPDPSIEVPLEGWERELCNTYIPSNETALTGERLLWAVEYFVASGFYVVLDYQTGPTDPTPNDPIAFARAWLNTWASVACLPNFPIDLRGRIILDLLNEPDAALGGRGVHWTRAGDTPGLGELYLSAMDAIEALTPGDAFFMIQGSTAAEREAAAGGARPYNGFNLTLGDGFVTDPALISRHGLSDPRPFFNELLARPFASRVLLAPHLYPPSISDRLIGSPAAGGRDLYDKLAASWGGLARQGYCAPGGRCVRFPVVVGEMGSNMTNEADKKYYSDAASFLAARGDLGNRTAPAAGWFWFSFNPNSKRTGGIVAEGGRGYNWEKLRTLGADFGLDPWYRDPSTYAAATIKARDESERMRTIAEAAAQVAAAAAKRAAAAGQKPRGVAYVADVSDIDLGFKSRLVPGSQLPLPVQAPPAAPDLPAAEPLPPARPPAKRPAAPTAPAGPVLPGSAAAAAEALQASLAAALAPSKPAAAAAAAPAPAAGAAAPLPAAAGTAPAPGAAAPAAGAPR</sequence>
<keyword evidence="1" id="KW-0136">Cellulose degradation</keyword>
<evidence type="ECO:0000256" key="3">
    <source>
        <dbReference type="ARBA" id="ARBA00023326"/>
    </source>
</evidence>
<name>A0A2V0PFW0_9CHLO</name>
<evidence type="ECO:0000256" key="1">
    <source>
        <dbReference type="ARBA" id="ARBA00023001"/>
    </source>
</evidence>
<evidence type="ECO:0000256" key="5">
    <source>
        <dbReference type="SAM" id="Phobius"/>
    </source>
</evidence>
<comment type="caution">
    <text evidence="6">The sequence shown here is derived from an EMBL/GenBank/DDBJ whole genome shotgun (WGS) entry which is preliminary data.</text>
</comment>
<protein>
    <submittedName>
        <fullName evidence="6">Glycoside hydrolase</fullName>
    </submittedName>
</protein>
<keyword evidence="5" id="KW-0472">Membrane</keyword>
<gene>
    <name evidence="6" type="ORF">Rsub_09639</name>
</gene>
<evidence type="ECO:0000313" key="6">
    <source>
        <dbReference type="EMBL" id="GBF96783.1"/>
    </source>
</evidence>
<dbReference type="OrthoDB" id="540953at2759"/>
<dbReference type="InParanoid" id="A0A2V0PFW0"/>
<feature type="compositionally biased region" description="Low complexity" evidence="4">
    <location>
        <begin position="660"/>
        <end position="669"/>
    </location>
</feature>
<feature type="region of interest" description="Disordered" evidence="4">
    <location>
        <begin position="633"/>
        <end position="669"/>
    </location>
</feature>
<dbReference type="GO" id="GO:0016787">
    <property type="term" value="F:hydrolase activity"/>
    <property type="evidence" value="ECO:0007669"/>
    <property type="project" value="UniProtKB-KW"/>
</dbReference>
<keyword evidence="7" id="KW-1185">Reference proteome</keyword>
<evidence type="ECO:0000313" key="7">
    <source>
        <dbReference type="Proteomes" id="UP000247498"/>
    </source>
</evidence>
<dbReference type="PANTHER" id="PTHR35923">
    <property type="entry name" value="MAJOR EXTRACELLULAR ENDOGLUCANASE"/>
    <property type="match status" value="1"/>
</dbReference>
<evidence type="ECO:0000256" key="4">
    <source>
        <dbReference type="SAM" id="MobiDB-lite"/>
    </source>
</evidence>
<feature type="compositionally biased region" description="Pro residues" evidence="4">
    <location>
        <begin position="636"/>
        <end position="656"/>
    </location>
</feature>
<dbReference type="InterPro" id="IPR017853">
    <property type="entry name" value="GH"/>
</dbReference>
<accession>A0A2V0PFW0</accession>
<proteinExistence type="predicted"/>
<evidence type="ECO:0000256" key="2">
    <source>
        <dbReference type="ARBA" id="ARBA00023277"/>
    </source>
</evidence>
<feature type="transmembrane region" description="Helical" evidence="5">
    <location>
        <begin position="43"/>
        <end position="64"/>
    </location>
</feature>
<keyword evidence="5" id="KW-1133">Transmembrane helix</keyword>
<dbReference type="EMBL" id="BDRX01000086">
    <property type="protein sequence ID" value="GBF96783.1"/>
    <property type="molecule type" value="Genomic_DNA"/>
</dbReference>
<dbReference type="Proteomes" id="UP000247498">
    <property type="component" value="Unassembled WGS sequence"/>
</dbReference>
<organism evidence="6 7">
    <name type="scientific">Raphidocelis subcapitata</name>
    <dbReference type="NCBI Taxonomy" id="307507"/>
    <lineage>
        <taxon>Eukaryota</taxon>
        <taxon>Viridiplantae</taxon>
        <taxon>Chlorophyta</taxon>
        <taxon>core chlorophytes</taxon>
        <taxon>Chlorophyceae</taxon>
        <taxon>CS clade</taxon>
        <taxon>Sphaeropleales</taxon>
        <taxon>Selenastraceae</taxon>
        <taxon>Raphidocelis</taxon>
    </lineage>
</organism>
<keyword evidence="5" id="KW-0812">Transmembrane</keyword>
<dbReference type="SUPFAM" id="SSF51445">
    <property type="entry name" value="(Trans)glycosidases"/>
    <property type="match status" value="1"/>
</dbReference>